<evidence type="ECO:0000313" key="8">
    <source>
        <dbReference type="EMBL" id="MDX4955442.1"/>
    </source>
</evidence>
<evidence type="ECO:0000256" key="1">
    <source>
        <dbReference type="ARBA" id="ARBA00022741"/>
    </source>
</evidence>
<dbReference type="Gene3D" id="3.30.1220.10">
    <property type="entry name" value="CobW-like, C-terminal domain"/>
    <property type="match status" value="1"/>
</dbReference>
<name>A0AAJ2VBA8_DELAC</name>
<evidence type="ECO:0000259" key="7">
    <source>
        <dbReference type="SMART" id="SM00833"/>
    </source>
</evidence>
<dbReference type="Proteomes" id="UP001287445">
    <property type="component" value="Unassembled WGS sequence"/>
</dbReference>
<gene>
    <name evidence="8" type="ORF">SGN30_18670</name>
</gene>
<dbReference type="InterPro" id="IPR051316">
    <property type="entry name" value="Zinc-reg_GTPase_activator"/>
</dbReference>
<accession>A0AAJ2VBA8</accession>
<evidence type="ECO:0000313" key="9">
    <source>
        <dbReference type="Proteomes" id="UP001287445"/>
    </source>
</evidence>
<comment type="similarity">
    <text evidence="4">Belongs to the SIMIBI class G3E GTPase family. ZNG1 subfamily.</text>
</comment>
<dbReference type="InterPro" id="IPR011629">
    <property type="entry name" value="CobW-like_C"/>
</dbReference>
<dbReference type="PANTHER" id="PTHR13748">
    <property type="entry name" value="COBW-RELATED"/>
    <property type="match status" value="1"/>
</dbReference>
<sequence length="322" mass="33451">MGQRLPFTVIGGFLGAGKTTLLNHWLRHADGQRLAVLVNDFGALNIDAGLIKAHSGDTIALTNGCVCCQIGDDLSMALIGVLQQRDRFDAVVVEASGVSDPWRIAQLGLADPALALDGVIVVVDAAALPGQAADPLLADTLQRQVARADLVIVNKTDLADARTLERVHGWIASHAPAAQRCDVHEARVPVELLSGAALLRGVREVSWGASTARPMHGRQFETWSCQPPGVLSETALQAWLQAMPAGVLRLKGVVQTGAGQWSELQFAGRSGRLRAASAPAPAPVQQQVPAIVAIGLAGQLPVAALQALVAGAAGVRAAGRPA</sequence>
<dbReference type="SMART" id="SM00833">
    <property type="entry name" value="CobW_C"/>
    <property type="match status" value="1"/>
</dbReference>
<dbReference type="InterPro" id="IPR027417">
    <property type="entry name" value="P-loop_NTPase"/>
</dbReference>
<dbReference type="AlphaFoldDB" id="A0AAJ2VBA8"/>
<evidence type="ECO:0000256" key="6">
    <source>
        <dbReference type="ARBA" id="ARBA00049117"/>
    </source>
</evidence>
<dbReference type="Gene3D" id="3.40.50.300">
    <property type="entry name" value="P-loop containing nucleotide triphosphate hydrolases"/>
    <property type="match status" value="1"/>
</dbReference>
<evidence type="ECO:0000256" key="4">
    <source>
        <dbReference type="ARBA" id="ARBA00034320"/>
    </source>
</evidence>
<comment type="catalytic activity">
    <reaction evidence="6">
        <text>GTP + H2O = GDP + phosphate + H(+)</text>
        <dbReference type="Rhea" id="RHEA:19669"/>
        <dbReference type="ChEBI" id="CHEBI:15377"/>
        <dbReference type="ChEBI" id="CHEBI:15378"/>
        <dbReference type="ChEBI" id="CHEBI:37565"/>
        <dbReference type="ChEBI" id="CHEBI:43474"/>
        <dbReference type="ChEBI" id="CHEBI:58189"/>
    </reaction>
    <physiologicalReaction direction="left-to-right" evidence="6">
        <dbReference type="Rhea" id="RHEA:19670"/>
    </physiologicalReaction>
</comment>
<reference evidence="8" key="1">
    <citation type="submission" date="2023-11" db="EMBL/GenBank/DDBJ databases">
        <title>Identification and selenium tolerance of Delftia acidovorans R3-25.</title>
        <authorList>
            <person name="Zhang S."/>
            <person name="Liu Y."/>
            <person name="Guo Y."/>
        </authorList>
    </citation>
    <scope>NUCLEOTIDE SEQUENCE</scope>
    <source>
        <strain evidence="8">R3-25</strain>
    </source>
</reference>
<dbReference type="RefSeq" id="WP_319074785.1">
    <property type="nucleotide sequence ID" value="NZ_JAWWMZ010000007.1"/>
</dbReference>
<dbReference type="Pfam" id="PF02492">
    <property type="entry name" value="cobW"/>
    <property type="match status" value="1"/>
</dbReference>
<protein>
    <submittedName>
        <fullName evidence="8">GTP-binding protein</fullName>
    </submittedName>
</protein>
<dbReference type="GO" id="GO:0000166">
    <property type="term" value="F:nucleotide binding"/>
    <property type="evidence" value="ECO:0007669"/>
    <property type="project" value="UniProtKB-KW"/>
</dbReference>
<dbReference type="GO" id="GO:0005737">
    <property type="term" value="C:cytoplasm"/>
    <property type="evidence" value="ECO:0007669"/>
    <property type="project" value="TreeGrafter"/>
</dbReference>
<dbReference type="PANTHER" id="PTHR13748:SF62">
    <property type="entry name" value="COBW DOMAIN-CONTAINING PROTEIN"/>
    <property type="match status" value="1"/>
</dbReference>
<keyword evidence="1" id="KW-0547">Nucleotide-binding</keyword>
<dbReference type="GO" id="GO:0016787">
    <property type="term" value="F:hydrolase activity"/>
    <property type="evidence" value="ECO:0007669"/>
    <property type="project" value="UniProtKB-KW"/>
</dbReference>
<comment type="caution">
    <text evidence="8">The sequence shown here is derived from an EMBL/GenBank/DDBJ whole genome shotgun (WGS) entry which is preliminary data.</text>
</comment>
<keyword evidence="2" id="KW-0378">Hydrolase</keyword>
<feature type="domain" description="CobW C-terminal" evidence="7">
    <location>
        <begin position="220"/>
        <end position="313"/>
    </location>
</feature>
<evidence type="ECO:0000256" key="2">
    <source>
        <dbReference type="ARBA" id="ARBA00022801"/>
    </source>
</evidence>
<dbReference type="InterPro" id="IPR036627">
    <property type="entry name" value="CobW-likC_sf"/>
</dbReference>
<dbReference type="Pfam" id="PF07683">
    <property type="entry name" value="CobW_C"/>
    <property type="match status" value="1"/>
</dbReference>
<dbReference type="CDD" id="cd03112">
    <property type="entry name" value="CobW-like"/>
    <property type="match status" value="1"/>
</dbReference>
<dbReference type="SUPFAM" id="SSF52540">
    <property type="entry name" value="P-loop containing nucleoside triphosphate hydrolases"/>
    <property type="match status" value="1"/>
</dbReference>
<evidence type="ECO:0000256" key="3">
    <source>
        <dbReference type="ARBA" id="ARBA00023186"/>
    </source>
</evidence>
<proteinExistence type="inferred from homology"/>
<organism evidence="8 9">
    <name type="scientific">Delftia acidovorans</name>
    <name type="common">Pseudomonas acidovorans</name>
    <name type="synonym">Comamonas acidovorans</name>
    <dbReference type="NCBI Taxonomy" id="80866"/>
    <lineage>
        <taxon>Bacteria</taxon>
        <taxon>Pseudomonadati</taxon>
        <taxon>Pseudomonadota</taxon>
        <taxon>Betaproteobacteria</taxon>
        <taxon>Burkholderiales</taxon>
        <taxon>Comamonadaceae</taxon>
        <taxon>Delftia</taxon>
    </lineage>
</organism>
<dbReference type="EMBL" id="JAWWMZ010000007">
    <property type="protein sequence ID" value="MDX4955442.1"/>
    <property type="molecule type" value="Genomic_DNA"/>
</dbReference>
<dbReference type="InterPro" id="IPR003495">
    <property type="entry name" value="CobW/HypB/UreG_nucleotide-bd"/>
</dbReference>
<comment type="function">
    <text evidence="5">Zinc chaperone that directly transfers zinc cofactor to target proteins, thereby activating them. Zinc is transferred from the CXCC motif in the GTPase domain to the zinc binding site in target proteins in a process requiring GTP hydrolysis.</text>
</comment>
<keyword evidence="3" id="KW-0143">Chaperone</keyword>
<evidence type="ECO:0000256" key="5">
    <source>
        <dbReference type="ARBA" id="ARBA00045658"/>
    </source>
</evidence>